<comment type="subcellular location">
    <subcellularLocation>
        <location evidence="1">Cell membrane</location>
        <topology evidence="1">Multi-pass membrane protein</topology>
    </subcellularLocation>
</comment>
<protein>
    <recommendedName>
        <fullName evidence="9">Homoserine/homoserine lactone efflux protein</fullName>
    </recommendedName>
</protein>
<dbReference type="Pfam" id="PF01810">
    <property type="entry name" value="LysE"/>
    <property type="match status" value="1"/>
</dbReference>
<keyword evidence="8" id="KW-1185">Reference proteome</keyword>
<dbReference type="EMBL" id="CADIKF010000012">
    <property type="protein sequence ID" value="CAB3754581.1"/>
    <property type="molecule type" value="Genomic_DNA"/>
</dbReference>
<name>A0A6J5DMY6_9BURK</name>
<evidence type="ECO:0000313" key="7">
    <source>
        <dbReference type="EMBL" id="CAB3754581.1"/>
    </source>
</evidence>
<dbReference type="PANTHER" id="PTHR30086:SF20">
    <property type="entry name" value="ARGININE EXPORTER PROTEIN ARGO-RELATED"/>
    <property type="match status" value="1"/>
</dbReference>
<feature type="transmembrane region" description="Helical" evidence="6">
    <location>
        <begin position="108"/>
        <end position="129"/>
    </location>
</feature>
<evidence type="ECO:0000256" key="5">
    <source>
        <dbReference type="ARBA" id="ARBA00023136"/>
    </source>
</evidence>
<sequence>MWKMLAQMITFVQGIASTLPEQRRIILSWGNQAHSSGRAAVAFSVLMVFWAVSLSLVIVPGPDWAYAISAGMHDRAIAPAVAGMLSGYLTITLAVAVGIGALVASVPALLTVLTFVGAGYLLWLGGNIVARPSVPTVADGHASSTTLGWAIRGFAISGANPKALLLFLAMLPQFTCRDGAWSISAQIGAMGLVQILNCAVVYSLVGVGARIVLRTRPKVAHMVSQFFWGGHDCRCLSLIERAVFGIQTIGGKAKSVTSFNLSRGFGGLLCQLSNTIPKSASHTFV</sequence>
<proteinExistence type="predicted"/>
<feature type="transmembrane region" description="Helical" evidence="6">
    <location>
        <begin position="191"/>
        <end position="213"/>
    </location>
</feature>
<dbReference type="GO" id="GO:0015171">
    <property type="term" value="F:amino acid transmembrane transporter activity"/>
    <property type="evidence" value="ECO:0007669"/>
    <property type="project" value="TreeGrafter"/>
</dbReference>
<dbReference type="AlphaFoldDB" id="A0A6J5DMY6"/>
<evidence type="ECO:0008006" key="9">
    <source>
        <dbReference type="Google" id="ProtNLM"/>
    </source>
</evidence>
<dbReference type="InterPro" id="IPR001123">
    <property type="entry name" value="LeuE-type"/>
</dbReference>
<organism evidence="7 8">
    <name type="scientific">Paraburkholderia solisilvae</name>
    <dbReference type="NCBI Taxonomy" id="624376"/>
    <lineage>
        <taxon>Bacteria</taxon>
        <taxon>Pseudomonadati</taxon>
        <taxon>Pseudomonadota</taxon>
        <taxon>Betaproteobacteria</taxon>
        <taxon>Burkholderiales</taxon>
        <taxon>Burkholderiaceae</taxon>
        <taxon>Paraburkholderia</taxon>
    </lineage>
</organism>
<evidence type="ECO:0000256" key="1">
    <source>
        <dbReference type="ARBA" id="ARBA00004651"/>
    </source>
</evidence>
<dbReference type="Proteomes" id="UP000494329">
    <property type="component" value="Unassembled WGS sequence"/>
</dbReference>
<keyword evidence="5 6" id="KW-0472">Membrane</keyword>
<keyword evidence="4 6" id="KW-1133">Transmembrane helix</keyword>
<accession>A0A6J5DMY6</accession>
<dbReference type="GO" id="GO:0005886">
    <property type="term" value="C:plasma membrane"/>
    <property type="evidence" value="ECO:0007669"/>
    <property type="project" value="UniProtKB-SubCell"/>
</dbReference>
<evidence type="ECO:0000256" key="4">
    <source>
        <dbReference type="ARBA" id="ARBA00022989"/>
    </source>
</evidence>
<dbReference type="PANTHER" id="PTHR30086">
    <property type="entry name" value="ARGININE EXPORTER PROTEIN ARGO"/>
    <property type="match status" value="1"/>
</dbReference>
<feature type="transmembrane region" description="Helical" evidence="6">
    <location>
        <begin position="80"/>
        <end position="102"/>
    </location>
</feature>
<feature type="transmembrane region" description="Helical" evidence="6">
    <location>
        <begin position="40"/>
        <end position="59"/>
    </location>
</feature>
<gene>
    <name evidence="7" type="ORF">LMG29739_01963</name>
</gene>
<evidence type="ECO:0000256" key="6">
    <source>
        <dbReference type="SAM" id="Phobius"/>
    </source>
</evidence>
<keyword evidence="2" id="KW-1003">Cell membrane</keyword>
<evidence type="ECO:0000256" key="3">
    <source>
        <dbReference type="ARBA" id="ARBA00022692"/>
    </source>
</evidence>
<keyword evidence="3 6" id="KW-0812">Transmembrane</keyword>
<evidence type="ECO:0000256" key="2">
    <source>
        <dbReference type="ARBA" id="ARBA00022475"/>
    </source>
</evidence>
<evidence type="ECO:0000313" key="8">
    <source>
        <dbReference type="Proteomes" id="UP000494329"/>
    </source>
</evidence>
<reference evidence="7 8" key="1">
    <citation type="submission" date="2020-04" db="EMBL/GenBank/DDBJ databases">
        <authorList>
            <person name="De Canck E."/>
        </authorList>
    </citation>
    <scope>NUCLEOTIDE SEQUENCE [LARGE SCALE GENOMIC DNA]</scope>
    <source>
        <strain evidence="7 8">LMG 29739</strain>
    </source>
</reference>